<protein>
    <recommendedName>
        <fullName evidence="3">Phospholipase A2 domain-containing protein</fullName>
    </recommendedName>
</protein>
<evidence type="ECO:0008006" key="3">
    <source>
        <dbReference type="Google" id="ProtNLM"/>
    </source>
</evidence>
<dbReference type="InterPro" id="IPR036444">
    <property type="entry name" value="PLipase_A2_dom_sf"/>
</dbReference>
<organism evidence="1 2">
    <name type="scientific">Scyliorhinus torazame</name>
    <name type="common">Cloudy catshark</name>
    <name type="synonym">Catulus torazame</name>
    <dbReference type="NCBI Taxonomy" id="75743"/>
    <lineage>
        <taxon>Eukaryota</taxon>
        <taxon>Metazoa</taxon>
        <taxon>Chordata</taxon>
        <taxon>Craniata</taxon>
        <taxon>Vertebrata</taxon>
        <taxon>Chondrichthyes</taxon>
        <taxon>Elasmobranchii</taxon>
        <taxon>Galeomorphii</taxon>
        <taxon>Galeoidea</taxon>
        <taxon>Carcharhiniformes</taxon>
        <taxon>Scyliorhinidae</taxon>
        <taxon>Scyliorhinus</taxon>
    </lineage>
</organism>
<dbReference type="EMBL" id="BFAA01239680">
    <property type="protein sequence ID" value="GCB86153.1"/>
    <property type="molecule type" value="Genomic_DNA"/>
</dbReference>
<proteinExistence type="predicted"/>
<evidence type="ECO:0000313" key="1">
    <source>
        <dbReference type="EMBL" id="GCB86153.1"/>
    </source>
</evidence>
<dbReference type="PROSITE" id="PS00119">
    <property type="entry name" value="PA2_ASP"/>
    <property type="match status" value="1"/>
</dbReference>
<dbReference type="GO" id="GO:0004623">
    <property type="term" value="F:phospholipase A2 activity"/>
    <property type="evidence" value="ECO:0007669"/>
    <property type="project" value="InterPro"/>
</dbReference>
<accession>A0A401QLG2</accession>
<reference evidence="1 2" key="1">
    <citation type="journal article" date="2018" name="Nat. Ecol. Evol.">
        <title>Shark genomes provide insights into elasmobranch evolution and the origin of vertebrates.</title>
        <authorList>
            <person name="Hara Y"/>
            <person name="Yamaguchi K"/>
            <person name="Onimaru K"/>
            <person name="Kadota M"/>
            <person name="Koyanagi M"/>
            <person name="Keeley SD"/>
            <person name="Tatsumi K"/>
            <person name="Tanaka K"/>
            <person name="Motone F"/>
            <person name="Kageyama Y"/>
            <person name="Nozu R"/>
            <person name="Adachi N"/>
            <person name="Nishimura O"/>
            <person name="Nakagawa R"/>
            <person name="Tanegashima C"/>
            <person name="Kiyatake I"/>
            <person name="Matsumoto R"/>
            <person name="Murakumo K"/>
            <person name="Nishida K"/>
            <person name="Terakita A"/>
            <person name="Kuratani S"/>
            <person name="Sato K"/>
            <person name="Hyodo S Kuraku.S."/>
        </authorList>
    </citation>
    <scope>NUCLEOTIDE SEQUENCE [LARGE SCALE GENOMIC DNA]</scope>
</reference>
<comment type="caution">
    <text evidence="1">The sequence shown here is derived from an EMBL/GenBank/DDBJ whole genome shotgun (WGS) entry which is preliminary data.</text>
</comment>
<dbReference type="GO" id="GO:0006644">
    <property type="term" value="P:phospholipid metabolic process"/>
    <property type="evidence" value="ECO:0007669"/>
    <property type="project" value="InterPro"/>
</dbReference>
<dbReference type="OrthoDB" id="5841574at2759"/>
<evidence type="ECO:0000313" key="2">
    <source>
        <dbReference type="Proteomes" id="UP000288216"/>
    </source>
</evidence>
<gene>
    <name evidence="1" type="ORF">scyTo_0026781</name>
</gene>
<dbReference type="InterPro" id="IPR033112">
    <property type="entry name" value="PLA2_Asp_AS"/>
</dbReference>
<dbReference type="GO" id="GO:0050482">
    <property type="term" value="P:arachidonate secretion"/>
    <property type="evidence" value="ECO:0007669"/>
    <property type="project" value="InterPro"/>
</dbReference>
<dbReference type="SUPFAM" id="SSF48619">
    <property type="entry name" value="Phospholipase A2, PLA2"/>
    <property type="match status" value="1"/>
</dbReference>
<keyword evidence="2" id="KW-1185">Reference proteome</keyword>
<dbReference type="Proteomes" id="UP000288216">
    <property type="component" value="Unassembled WGS sequence"/>
</dbReference>
<name>A0A401QLG2_SCYTO</name>
<sequence length="49" mass="5604">DLSLMSDYAECVKKMCDCDIAAALCLKENSDKYNPKFVDYDRHLCKTVP</sequence>
<feature type="non-terminal residue" evidence="1">
    <location>
        <position position="1"/>
    </location>
</feature>
<dbReference type="Gene3D" id="1.20.90.10">
    <property type="entry name" value="Phospholipase A2 domain"/>
    <property type="match status" value="1"/>
</dbReference>
<dbReference type="AlphaFoldDB" id="A0A401QLG2"/>